<sequence length="334" mass="35178">MRIFQTLSTRVKQFTPEKIRQPVPAAPLPFLVGIMTRSRHPGPGRRSDSQSTTSAGGTTRASAPRQDRADETSGPRRSGSKGNRPPPARGVLLYGLHPVAAAWTNPDRRIHRVLATESGRAALEASFAAARAKGLQRPEASIVDRTELDRMLPAGAVHQGIVIDTSPLPELGIEDLCNEVATEPSAVIVALDQVTDPHNVGAILRSAAAFGARAVVVTERHAPETTGVLAKSASGALEAVPLVRVTNLARALTDLQQNGFWAVGLAESGESTLAKLDLTGKTVLVMGAEGSGLRRLTMDRCDTIARLPTGGPVGSLNVSNAAAVALYEVARLRE</sequence>
<gene>
    <name evidence="6" type="ORF">A6A40_01750</name>
</gene>
<dbReference type="PANTHER" id="PTHR46429">
    <property type="entry name" value="23S RRNA (GUANOSINE-2'-O-)-METHYLTRANSFERASE RLMB"/>
    <property type="match status" value="1"/>
</dbReference>
<dbReference type="PANTHER" id="PTHR46429:SF1">
    <property type="entry name" value="23S RRNA (GUANOSINE-2'-O-)-METHYLTRANSFERASE RLMB"/>
    <property type="match status" value="1"/>
</dbReference>
<dbReference type="GO" id="GO:0005829">
    <property type="term" value="C:cytosol"/>
    <property type="evidence" value="ECO:0007669"/>
    <property type="project" value="TreeGrafter"/>
</dbReference>
<dbReference type="Gene3D" id="3.40.1280.10">
    <property type="match status" value="1"/>
</dbReference>
<evidence type="ECO:0000313" key="7">
    <source>
        <dbReference type="Proteomes" id="UP000077405"/>
    </source>
</evidence>
<dbReference type="Pfam" id="PF08032">
    <property type="entry name" value="SpoU_sub_bind"/>
    <property type="match status" value="1"/>
</dbReference>
<dbReference type="GO" id="GO:0006396">
    <property type="term" value="P:RNA processing"/>
    <property type="evidence" value="ECO:0007669"/>
    <property type="project" value="InterPro"/>
</dbReference>
<dbReference type="Proteomes" id="UP000077405">
    <property type="component" value="Chromosome"/>
</dbReference>
<reference evidence="6 7" key="1">
    <citation type="journal article" date="2013" name="Int. J. Syst. Evol. Microbiol.">
        <title>Azospirillum humicireducens sp. nov., a nitrogen-fixing bacterium isolated from a microbial fuel cell.</title>
        <authorList>
            <person name="Zhou S."/>
            <person name="Han L."/>
            <person name="Wang Y."/>
            <person name="Yang G."/>
            <person name="Zhuang L."/>
            <person name="Hu P."/>
        </authorList>
    </citation>
    <scope>NUCLEOTIDE SEQUENCE [LARGE SCALE GENOMIC DNA]</scope>
    <source>
        <strain evidence="6 7">SgZ-5</strain>
    </source>
</reference>
<accession>A0A160JDJ2</accession>
<dbReference type="OrthoDB" id="9785673at2"/>
<comment type="similarity">
    <text evidence="1">Belongs to the class IV-like SAM-binding methyltransferase superfamily. RNA methyltransferase TrmH family.</text>
</comment>
<dbReference type="GO" id="GO:0008173">
    <property type="term" value="F:RNA methyltransferase activity"/>
    <property type="evidence" value="ECO:0007669"/>
    <property type="project" value="InterPro"/>
</dbReference>
<dbReference type="InterPro" id="IPR029028">
    <property type="entry name" value="Alpha/beta_knot_MTases"/>
</dbReference>
<feature type="domain" description="RNA 2-O ribose methyltransferase substrate binding" evidence="5">
    <location>
        <begin position="92"/>
        <end position="171"/>
    </location>
</feature>
<feature type="compositionally biased region" description="Low complexity" evidence="4">
    <location>
        <begin position="49"/>
        <end position="63"/>
    </location>
</feature>
<proteinExistence type="inferred from homology"/>
<organism evidence="6 7">
    <name type="scientific">Azospirillum humicireducens</name>
    <dbReference type="NCBI Taxonomy" id="1226968"/>
    <lineage>
        <taxon>Bacteria</taxon>
        <taxon>Pseudomonadati</taxon>
        <taxon>Pseudomonadota</taxon>
        <taxon>Alphaproteobacteria</taxon>
        <taxon>Rhodospirillales</taxon>
        <taxon>Azospirillaceae</taxon>
        <taxon>Azospirillum</taxon>
    </lineage>
</organism>
<evidence type="ECO:0000256" key="1">
    <source>
        <dbReference type="ARBA" id="ARBA00007228"/>
    </source>
</evidence>
<dbReference type="GO" id="GO:0003723">
    <property type="term" value="F:RNA binding"/>
    <property type="evidence" value="ECO:0007669"/>
    <property type="project" value="InterPro"/>
</dbReference>
<dbReference type="KEGG" id="ahu:A6A40_01750"/>
<protein>
    <submittedName>
        <fullName evidence="6">23S rRNA (Guanosine(2251)-2'-O)-methyltransferase RlmB</fullName>
    </submittedName>
</protein>
<dbReference type="SMART" id="SM00967">
    <property type="entry name" value="SpoU_sub_bind"/>
    <property type="match status" value="1"/>
</dbReference>
<dbReference type="CDD" id="cd18103">
    <property type="entry name" value="SpoU-like_RlmB"/>
    <property type="match status" value="1"/>
</dbReference>
<dbReference type="InterPro" id="IPR004441">
    <property type="entry name" value="rRNA_MeTrfase_TrmH"/>
</dbReference>
<dbReference type="InterPro" id="IPR001537">
    <property type="entry name" value="SpoU_MeTrfase"/>
</dbReference>
<feature type="compositionally biased region" description="Basic and acidic residues" evidence="4">
    <location>
        <begin position="65"/>
        <end position="74"/>
    </location>
</feature>
<dbReference type="FunFam" id="3.40.1280.10:FF:000008">
    <property type="entry name" value="Group 3 RNA methyltransferase TrmH"/>
    <property type="match status" value="1"/>
</dbReference>
<evidence type="ECO:0000256" key="3">
    <source>
        <dbReference type="ARBA" id="ARBA00022679"/>
    </source>
</evidence>
<dbReference type="SUPFAM" id="SSF75217">
    <property type="entry name" value="alpha/beta knot"/>
    <property type="match status" value="1"/>
</dbReference>
<dbReference type="InterPro" id="IPR013123">
    <property type="entry name" value="SpoU_subst-bd"/>
</dbReference>
<feature type="region of interest" description="Disordered" evidence="4">
    <location>
        <begin position="35"/>
        <end position="91"/>
    </location>
</feature>
<evidence type="ECO:0000256" key="2">
    <source>
        <dbReference type="ARBA" id="ARBA00022603"/>
    </source>
</evidence>
<dbReference type="AlphaFoldDB" id="A0A160JDJ2"/>
<dbReference type="InterPro" id="IPR029064">
    <property type="entry name" value="Ribosomal_eL30-like_sf"/>
</dbReference>
<dbReference type="EMBL" id="CP015285">
    <property type="protein sequence ID" value="ANC90726.2"/>
    <property type="molecule type" value="Genomic_DNA"/>
</dbReference>
<dbReference type="RefSeq" id="WP_082860691.1">
    <property type="nucleotide sequence ID" value="NZ_CP015285.1"/>
</dbReference>
<dbReference type="SUPFAM" id="SSF55315">
    <property type="entry name" value="L30e-like"/>
    <property type="match status" value="1"/>
</dbReference>
<keyword evidence="2 6" id="KW-0489">Methyltransferase</keyword>
<dbReference type="NCBIfam" id="TIGR00186">
    <property type="entry name" value="rRNA_methyl_3"/>
    <property type="match status" value="1"/>
</dbReference>
<dbReference type="InterPro" id="IPR029026">
    <property type="entry name" value="tRNA_m1G_MTases_N"/>
</dbReference>
<evidence type="ECO:0000313" key="6">
    <source>
        <dbReference type="EMBL" id="ANC90726.2"/>
    </source>
</evidence>
<dbReference type="GO" id="GO:0032259">
    <property type="term" value="P:methylation"/>
    <property type="evidence" value="ECO:0007669"/>
    <property type="project" value="UniProtKB-KW"/>
</dbReference>
<keyword evidence="7" id="KW-1185">Reference proteome</keyword>
<name>A0A160JDJ2_9PROT</name>
<evidence type="ECO:0000256" key="4">
    <source>
        <dbReference type="SAM" id="MobiDB-lite"/>
    </source>
</evidence>
<evidence type="ECO:0000259" key="5">
    <source>
        <dbReference type="SMART" id="SM00967"/>
    </source>
</evidence>
<keyword evidence="3 6" id="KW-0808">Transferase</keyword>
<dbReference type="Gene3D" id="3.30.1330.30">
    <property type="match status" value="1"/>
</dbReference>
<dbReference type="STRING" id="1226968.A6A40_01750"/>
<dbReference type="Pfam" id="PF00588">
    <property type="entry name" value="SpoU_methylase"/>
    <property type="match status" value="1"/>
</dbReference>